<sequence>MVRQATRRRGIAKALHDALMASRTESRATLLVQPENVPASAAYATWGWYRIGQLKPFDDAPTHDALMLDLGRMR</sequence>
<dbReference type="SUPFAM" id="SSF55729">
    <property type="entry name" value="Acyl-CoA N-acyltransferases (Nat)"/>
    <property type="match status" value="1"/>
</dbReference>
<dbReference type="GO" id="GO:0016747">
    <property type="term" value="F:acyltransferase activity, transferring groups other than amino-acyl groups"/>
    <property type="evidence" value="ECO:0007669"/>
    <property type="project" value="InterPro"/>
</dbReference>
<keyword evidence="3" id="KW-1185">Reference proteome</keyword>
<proteinExistence type="predicted"/>
<feature type="domain" description="N-acetyltransferase" evidence="1">
    <location>
        <begin position="1"/>
        <end position="69"/>
    </location>
</feature>
<evidence type="ECO:0000313" key="2">
    <source>
        <dbReference type="EMBL" id="GIF94177.1"/>
    </source>
</evidence>
<dbReference type="InterPro" id="IPR000182">
    <property type="entry name" value="GNAT_dom"/>
</dbReference>
<dbReference type="AlphaFoldDB" id="A0A8J3K7A0"/>
<organism evidence="2 3">
    <name type="scientific">Catellatospora chokoriensis</name>
    <dbReference type="NCBI Taxonomy" id="310353"/>
    <lineage>
        <taxon>Bacteria</taxon>
        <taxon>Bacillati</taxon>
        <taxon>Actinomycetota</taxon>
        <taxon>Actinomycetes</taxon>
        <taxon>Micromonosporales</taxon>
        <taxon>Micromonosporaceae</taxon>
        <taxon>Catellatospora</taxon>
    </lineage>
</organism>
<dbReference type="PROSITE" id="PS51186">
    <property type="entry name" value="GNAT"/>
    <property type="match status" value="1"/>
</dbReference>
<dbReference type="InterPro" id="IPR016181">
    <property type="entry name" value="Acyl_CoA_acyltransferase"/>
</dbReference>
<reference evidence="2 3" key="1">
    <citation type="submission" date="2021-01" db="EMBL/GenBank/DDBJ databases">
        <title>Whole genome shotgun sequence of Catellatospora chokoriensis NBRC 107358.</title>
        <authorList>
            <person name="Komaki H."/>
            <person name="Tamura T."/>
        </authorList>
    </citation>
    <scope>NUCLEOTIDE SEQUENCE [LARGE SCALE GENOMIC DNA]</scope>
    <source>
        <strain evidence="2 3">NBRC 107358</strain>
    </source>
</reference>
<dbReference type="Proteomes" id="UP000619293">
    <property type="component" value="Unassembled WGS sequence"/>
</dbReference>
<accession>A0A8J3K7A0</accession>
<name>A0A8J3K7A0_9ACTN</name>
<protein>
    <recommendedName>
        <fullName evidence="1">N-acetyltransferase domain-containing protein</fullName>
    </recommendedName>
</protein>
<dbReference type="Gene3D" id="3.40.630.30">
    <property type="match status" value="1"/>
</dbReference>
<evidence type="ECO:0000313" key="3">
    <source>
        <dbReference type="Proteomes" id="UP000619293"/>
    </source>
</evidence>
<gene>
    <name evidence="2" type="ORF">Cch02nite_76210</name>
</gene>
<dbReference type="EMBL" id="BONG01000085">
    <property type="protein sequence ID" value="GIF94177.1"/>
    <property type="molecule type" value="Genomic_DNA"/>
</dbReference>
<evidence type="ECO:0000259" key="1">
    <source>
        <dbReference type="PROSITE" id="PS51186"/>
    </source>
</evidence>
<comment type="caution">
    <text evidence="2">The sequence shown here is derived from an EMBL/GenBank/DDBJ whole genome shotgun (WGS) entry which is preliminary data.</text>
</comment>